<evidence type="ECO:0000313" key="2">
    <source>
        <dbReference type="EMBL" id="KAL0112095.1"/>
    </source>
</evidence>
<evidence type="ECO:0000256" key="1">
    <source>
        <dbReference type="SAM" id="MobiDB-lite"/>
    </source>
</evidence>
<dbReference type="EMBL" id="JADYXP020000013">
    <property type="protein sequence ID" value="KAL0112095.1"/>
    <property type="molecule type" value="Genomic_DNA"/>
</dbReference>
<reference evidence="2 3" key="1">
    <citation type="submission" date="2023-03" db="EMBL/GenBank/DDBJ databases">
        <title>High recombination rates correlate with genetic variation in Cardiocondyla obscurior ants.</title>
        <authorList>
            <person name="Errbii M."/>
        </authorList>
    </citation>
    <scope>NUCLEOTIDE SEQUENCE [LARGE SCALE GENOMIC DNA]</scope>
    <source>
        <strain evidence="2">Alpha-2009</strain>
        <tissue evidence="2">Whole body</tissue>
    </source>
</reference>
<feature type="compositionally biased region" description="Polar residues" evidence="1">
    <location>
        <begin position="456"/>
        <end position="477"/>
    </location>
</feature>
<proteinExistence type="predicted"/>
<feature type="region of interest" description="Disordered" evidence="1">
    <location>
        <begin position="452"/>
        <end position="490"/>
    </location>
</feature>
<name>A0AAW2FD52_9HYME</name>
<keyword evidence="3" id="KW-1185">Reference proteome</keyword>
<sequence>MPGIHVRTLSQLDWFDKEKDSMLTIPGSYWLCHKKNIYKFIFRYHRTMRNTTQFSYGRELLKIIRRIIKCNPTQGQQFGTQHLLVSYNCTSWTRQDKMFAIMKFQQRSNAATFSHAFVLTVKTLSSSEQSLFDLKYPIVKEADAGATFKDLNVSLGTKEKIVKNVISVTDKASDKICQSEKVDKVLEYNAAENKSNKIINSKFHDNGIKDSAIFYENLDEKGGNSTVTAKMHVIDKPNTEFHINVQENKFTNCNTNTELREKKVEHLTTNCTRAQEQFQEVKENDKIENAHKVINKKETKLMLTQKENEHIQDVQKDETSFSSLKSFTEITKDSINDQLLFNKNFDKKLIQEDHICTINNKNSANDKEISESITNHNNVPTRQYFVKTEIEHAKSNLINDQSSDQSIEKNLQTKIKDMNKDCFPKIVKSNNKSTHTKEKEIYNETTNLEFEDDNKQYSTSSTNITDKSLEDNMSSKPCKTRKQKTRESEKKIVPEKILRSSNITDLVMEGLMFTIRQDQDSVAVIEQRTKLEVDEVLENSEKVETEGGEKCLLNSSLLRLENLVTMIDSPCNRDEQYKNCHANSISANLSSFNNFSSNVTPNANIDYVDAETNHSNVSNYDKHNAMNHLNLYQSQWECISSDIKNNCNNYSPGNLVARDEHLIRWQDGDSDQQKKCKNDRIMIKQEEIASKIKKISTELQDTNSLTIKNYDQKEMNKYNESMEDDKSNFSHLLLNQNEPEVNVPRIVSNKAITIEQMPPALQNVVRHTCRSQRFPSTTSSGILEQNEQEMQCTSLTKGRTYEADISLEGKCVDSNKTNKSLSIKRNAINSEIKSNNEKSCIIMDKDVSERNQVYGCVKSSKEKIETRRTLRNSSPSKHGLPRKLQDITEEFYYDLLHIHNKDKAIRQKCLKQKQRSLSNFDDMKNSGKVRIEMLKFIQDITEGAKVVVKRLNIDNKSNPLAKNSNLI</sequence>
<comment type="caution">
    <text evidence="2">The sequence shown here is derived from an EMBL/GenBank/DDBJ whole genome shotgun (WGS) entry which is preliminary data.</text>
</comment>
<accession>A0AAW2FD52</accession>
<protein>
    <submittedName>
        <fullName evidence="2">Uncharacterized protein</fullName>
    </submittedName>
</protein>
<dbReference type="Proteomes" id="UP001430953">
    <property type="component" value="Unassembled WGS sequence"/>
</dbReference>
<gene>
    <name evidence="2" type="ORF">PUN28_013374</name>
</gene>
<dbReference type="AlphaFoldDB" id="A0AAW2FD52"/>
<evidence type="ECO:0000313" key="3">
    <source>
        <dbReference type="Proteomes" id="UP001430953"/>
    </source>
</evidence>
<organism evidence="2 3">
    <name type="scientific">Cardiocondyla obscurior</name>
    <dbReference type="NCBI Taxonomy" id="286306"/>
    <lineage>
        <taxon>Eukaryota</taxon>
        <taxon>Metazoa</taxon>
        <taxon>Ecdysozoa</taxon>
        <taxon>Arthropoda</taxon>
        <taxon>Hexapoda</taxon>
        <taxon>Insecta</taxon>
        <taxon>Pterygota</taxon>
        <taxon>Neoptera</taxon>
        <taxon>Endopterygota</taxon>
        <taxon>Hymenoptera</taxon>
        <taxon>Apocrita</taxon>
        <taxon>Aculeata</taxon>
        <taxon>Formicoidea</taxon>
        <taxon>Formicidae</taxon>
        <taxon>Myrmicinae</taxon>
        <taxon>Cardiocondyla</taxon>
    </lineage>
</organism>